<dbReference type="KEGG" id="hje:HacjB3_19573"/>
<evidence type="ECO:0000313" key="2">
    <source>
        <dbReference type="EMBL" id="ADJ17250.1"/>
    </source>
</evidence>
<dbReference type="HOGENOM" id="CLU_945282_0_0_2"/>
<feature type="compositionally biased region" description="Polar residues" evidence="1">
    <location>
        <begin position="284"/>
        <end position="294"/>
    </location>
</feature>
<proteinExistence type="predicted"/>
<dbReference type="EMBL" id="CP002067">
    <property type="protein sequence ID" value="ADJ17250.1"/>
    <property type="molecule type" value="Genomic_DNA"/>
</dbReference>
<dbReference type="Proteomes" id="UP000000390">
    <property type="component" value="Plasmid 5"/>
</dbReference>
<organism evidence="2 3">
    <name type="scientific">Halalkalicoccus jeotgali (strain DSM 18796 / CECT 7217 / JCM 14584 / KCTC 4019 / B3)</name>
    <dbReference type="NCBI Taxonomy" id="795797"/>
    <lineage>
        <taxon>Archaea</taxon>
        <taxon>Methanobacteriati</taxon>
        <taxon>Methanobacteriota</taxon>
        <taxon>Stenosarchaea group</taxon>
        <taxon>Halobacteria</taxon>
        <taxon>Halobacteriales</taxon>
        <taxon>Halococcaceae</taxon>
        <taxon>Halalkalicoccus</taxon>
    </lineage>
</organism>
<geneLocation type="plasmid" evidence="2 3">
    <name>5</name>
</geneLocation>
<sequence length="294" mass="33378">MTATVEQLQTEYDSIWEAVAEERRAREKLETENEELRAELEKQDEQIEQNAEHIEQVDAKAENNNDGWSLDHRPTSETEHLDALWLTHTEEEIPDQPLGRIVNGARSKADSNATEIRDIALDRIDPDDYLERTGGMDPNEMIDLHRHHQVQKGDSIADGPFSNEANTARAALLFPRLREMSRGLQGGAREICAKDLADEIRRSFANDPERKAELADPAENANTAQRILRRCARFGGDLMHFDVAENRLLIDADEWREYSRKSQQAFDGETDPDAENVIGGGDTESYSVVNNDQR</sequence>
<evidence type="ECO:0000256" key="1">
    <source>
        <dbReference type="SAM" id="MobiDB-lite"/>
    </source>
</evidence>
<protein>
    <submittedName>
        <fullName evidence="2">Uncharacterized protein</fullName>
    </submittedName>
</protein>
<dbReference type="RefSeq" id="WP_013199706.1">
    <property type="nucleotide sequence ID" value="NC_014302.1"/>
</dbReference>
<evidence type="ECO:0000313" key="3">
    <source>
        <dbReference type="Proteomes" id="UP000000390"/>
    </source>
</evidence>
<dbReference type="AlphaFoldDB" id="D8JD97"/>
<keyword evidence="2" id="KW-0614">Plasmid</keyword>
<name>D8JD97_HALJB</name>
<dbReference type="GeneID" id="9385817"/>
<reference evidence="2 3" key="1">
    <citation type="journal article" date="2010" name="J. Bacteriol.">
        <title>Complete genome sequence of Halalkalicoccus jeotgali B3(T), an extremely halophilic archaeon.</title>
        <authorList>
            <person name="Roh S.W."/>
            <person name="Nam Y.D."/>
            <person name="Nam S.H."/>
            <person name="Choi S.H."/>
            <person name="Park H.S."/>
            <person name="Bae J.W."/>
        </authorList>
    </citation>
    <scope>NUCLEOTIDE SEQUENCE [LARGE SCALE GENOMIC DNA]</scope>
    <source>
        <strain evidence="3">DSM 18796 / CECT 7217 / JCM 14584 / KCTC 4019 / B3</strain>
        <plasmid evidence="3">5</plasmid>
    </source>
</reference>
<feature type="region of interest" description="Disordered" evidence="1">
    <location>
        <begin position="27"/>
        <end position="46"/>
    </location>
</feature>
<gene>
    <name evidence="2" type="ordered locus">HacjB3_19573</name>
</gene>
<accession>D8JD97</accession>
<feature type="region of interest" description="Disordered" evidence="1">
    <location>
        <begin position="260"/>
        <end position="294"/>
    </location>
</feature>